<protein>
    <submittedName>
        <fullName evidence="1">Uncharacterized protein</fullName>
    </submittedName>
</protein>
<dbReference type="GeneID" id="75077678"/>
<name>A0A174PFG7_9FIRM</name>
<dbReference type="RefSeq" id="WP_015526832.1">
    <property type="nucleotide sequence ID" value="NZ_CZAW01000020.1"/>
</dbReference>
<evidence type="ECO:0000313" key="1">
    <source>
        <dbReference type="EMBL" id="CUP58321.1"/>
    </source>
</evidence>
<dbReference type="Proteomes" id="UP000095712">
    <property type="component" value="Unassembled WGS sequence"/>
</dbReference>
<reference evidence="1 2" key="1">
    <citation type="submission" date="2015-09" db="EMBL/GenBank/DDBJ databases">
        <authorList>
            <consortium name="Pathogen Informatics"/>
        </authorList>
    </citation>
    <scope>NUCLEOTIDE SEQUENCE [LARGE SCALE GENOMIC DNA]</scope>
    <source>
        <strain evidence="1 2">2789STDY5834911</strain>
    </source>
</reference>
<sequence length="80" mass="8948">MTNRKHHVKDKQITTLSGWFHSPLRVGERAIISGVNGFSILTSPILTILEVSNDSIVFETENTIYHLVHTPETVSEVMCA</sequence>
<accession>A0A174PFG7</accession>
<dbReference type="OrthoDB" id="1824207at2"/>
<proteinExistence type="predicted"/>
<dbReference type="AlphaFoldDB" id="A0A174PFG7"/>
<organism evidence="1 2">
    <name type="scientific">Blautia wexlerae</name>
    <dbReference type="NCBI Taxonomy" id="418240"/>
    <lineage>
        <taxon>Bacteria</taxon>
        <taxon>Bacillati</taxon>
        <taxon>Bacillota</taxon>
        <taxon>Clostridia</taxon>
        <taxon>Lachnospirales</taxon>
        <taxon>Lachnospiraceae</taxon>
        <taxon>Blautia</taxon>
    </lineage>
</organism>
<evidence type="ECO:0000313" key="2">
    <source>
        <dbReference type="Proteomes" id="UP000095712"/>
    </source>
</evidence>
<gene>
    <name evidence="1" type="ORF">ERS852523_02102</name>
</gene>
<dbReference type="EMBL" id="CZAW01000020">
    <property type="protein sequence ID" value="CUP58321.1"/>
    <property type="molecule type" value="Genomic_DNA"/>
</dbReference>